<dbReference type="InterPro" id="IPR045506">
    <property type="entry name" value="DUF6484"/>
</dbReference>
<feature type="domain" description="DUF6484" evidence="1">
    <location>
        <begin position="13"/>
        <end position="72"/>
    </location>
</feature>
<accession>A0A1B8R3W4</accession>
<dbReference type="Pfam" id="PF20093">
    <property type="entry name" value="DUF6484"/>
    <property type="match status" value="1"/>
</dbReference>
<protein>
    <recommendedName>
        <fullName evidence="1">DUF6484 domain-containing protein</fullName>
    </recommendedName>
</protein>
<dbReference type="AlphaFoldDB" id="A0A1B8R3W4"/>
<reference evidence="2" key="1">
    <citation type="journal article" date="2015" name="BMC Genomics">
        <title>Transcriptome profiling of a Rhizobium leguminosarum bv. trifolii rosR mutant reveals the role of the transcriptional regulator RosR in motility, synthesis of cell-surface components, and other cellular processes.</title>
        <authorList>
            <person name="Rachwal K."/>
            <person name="Matczynska E."/>
            <person name="Janczarek M."/>
        </authorList>
    </citation>
    <scope>NUCLEOTIDE SEQUENCE</scope>
    <source>
        <strain evidence="2">Rt24.2</strain>
    </source>
</reference>
<evidence type="ECO:0000259" key="1">
    <source>
        <dbReference type="Pfam" id="PF20093"/>
    </source>
</evidence>
<reference evidence="2" key="2">
    <citation type="journal article" date="2016" name="Front. Microbiol.">
        <title>The Regulatory Protein RosR Affects Rhizobium leguminosarum bv. trifolii Protein Profiles, Cell Surface Properties, and Symbiosis with Clover.</title>
        <authorList>
            <person name="Rachwal K."/>
            <person name="Boguszewska A."/>
            <person name="Kopcinska J."/>
            <person name="Karas M."/>
            <person name="Tchorzewski M."/>
            <person name="Janczarek M."/>
        </authorList>
    </citation>
    <scope>NUCLEOTIDE SEQUENCE</scope>
    <source>
        <strain evidence="2">Rt24.2</strain>
    </source>
</reference>
<dbReference type="EMBL" id="KX491526">
    <property type="protein sequence ID" value="AOO93890.1"/>
    <property type="molecule type" value="Genomic_DNA"/>
</dbReference>
<dbReference type="RefSeq" id="WP_065277772.1">
    <property type="nucleotide sequence ID" value="NZ_MAMO01000168.1"/>
</dbReference>
<name>A0A1B8R3W4_RHILT</name>
<proteinExistence type="predicted"/>
<evidence type="ECO:0000313" key="2">
    <source>
        <dbReference type="EMBL" id="AOO93890.1"/>
    </source>
</evidence>
<sequence>MSDVMERIEGVVIGLLLGLDAGVPLVVFPGNPQDVALRARSLAELTPAMVGSEVALLFEGGDALRPLIVGRIVDPARRSPMPHVIRDGERVQITAQERIELRCGKATIIMEKDGHITIRGTYVTSHASAANRIRGGSVNLN</sequence>
<organism evidence="2">
    <name type="scientific">Rhizobium leguminosarum bv. trifolii</name>
    <dbReference type="NCBI Taxonomy" id="386"/>
    <lineage>
        <taxon>Bacteria</taxon>
        <taxon>Pseudomonadati</taxon>
        <taxon>Pseudomonadota</taxon>
        <taxon>Alphaproteobacteria</taxon>
        <taxon>Hyphomicrobiales</taxon>
        <taxon>Rhizobiaceae</taxon>
        <taxon>Rhizobium/Agrobacterium group</taxon>
        <taxon>Rhizobium</taxon>
    </lineage>
</organism>